<sequence length="358" mass="39943">MASALLTRRELTLLLFALTIFLVAFNFESAVRPLRRVSTSASAFSARTLLAFHVQGILREDGRRVPQFTDELEQEILGDWEIEKKSVYDLGPAGIAEDQQHREWKSGAILSTELVAHVPGFTILDNVLLLEGTLYLVHDHAAQVFPRQEAMLSAGLDSPNPAVMQDLKFLTRHQALETLGYSAHRLTGSSVLCLDHPSLIDNQTLVAFHRAYATLADPSDLAPILPPARTIFTNTKKLALSQTGYDLKLSRIAFPYMVHLFSEDWDDFERSARPMLFDRILLVDRVAAELASQAFDFSADVVSPRARVDIGADATQRRNKKANKFQKSAMAIEATDKRLPFAPAFAFPVRPDWAEPLS</sequence>
<gene>
    <name evidence="1" type="ORF">EW145_g6229</name>
</gene>
<feature type="non-terminal residue" evidence="1">
    <location>
        <position position="358"/>
    </location>
</feature>
<evidence type="ECO:0000313" key="2">
    <source>
        <dbReference type="Proteomes" id="UP000308199"/>
    </source>
</evidence>
<accession>A0A4S4KX82</accession>
<dbReference type="AlphaFoldDB" id="A0A4S4KX82"/>
<evidence type="ECO:0000313" key="1">
    <source>
        <dbReference type="EMBL" id="THH03466.1"/>
    </source>
</evidence>
<comment type="caution">
    <text evidence="1">The sequence shown here is derived from an EMBL/GenBank/DDBJ whole genome shotgun (WGS) entry which is preliminary data.</text>
</comment>
<protein>
    <submittedName>
        <fullName evidence="1">Uncharacterized protein</fullName>
    </submittedName>
</protein>
<dbReference type="EMBL" id="SGPK01000450">
    <property type="protein sequence ID" value="THH03466.1"/>
    <property type="molecule type" value="Genomic_DNA"/>
</dbReference>
<keyword evidence="2" id="KW-1185">Reference proteome</keyword>
<proteinExistence type="predicted"/>
<dbReference type="OrthoDB" id="529273at2759"/>
<dbReference type="Proteomes" id="UP000308199">
    <property type="component" value="Unassembled WGS sequence"/>
</dbReference>
<name>A0A4S4KX82_9AGAM</name>
<organism evidence="1 2">
    <name type="scientific">Phellinidium pouzarii</name>
    <dbReference type="NCBI Taxonomy" id="167371"/>
    <lineage>
        <taxon>Eukaryota</taxon>
        <taxon>Fungi</taxon>
        <taxon>Dikarya</taxon>
        <taxon>Basidiomycota</taxon>
        <taxon>Agaricomycotina</taxon>
        <taxon>Agaricomycetes</taxon>
        <taxon>Hymenochaetales</taxon>
        <taxon>Hymenochaetaceae</taxon>
        <taxon>Phellinidium</taxon>
    </lineage>
</organism>
<reference evidence="1 2" key="1">
    <citation type="submission" date="2019-02" db="EMBL/GenBank/DDBJ databases">
        <title>Genome sequencing of the rare red list fungi Phellinidium pouzarii.</title>
        <authorList>
            <person name="Buettner E."/>
            <person name="Kellner H."/>
        </authorList>
    </citation>
    <scope>NUCLEOTIDE SEQUENCE [LARGE SCALE GENOMIC DNA]</scope>
    <source>
        <strain evidence="1 2">DSM 108285</strain>
    </source>
</reference>